<organism evidence="1">
    <name type="scientific">Psilocybe cubensis</name>
    <name type="common">Psychedelic mushroom</name>
    <name type="synonym">Stropharia cubensis</name>
    <dbReference type="NCBI Taxonomy" id="181762"/>
    <lineage>
        <taxon>Eukaryota</taxon>
        <taxon>Fungi</taxon>
        <taxon>Dikarya</taxon>
        <taxon>Basidiomycota</taxon>
        <taxon>Agaricomycotina</taxon>
        <taxon>Agaricomycetes</taxon>
        <taxon>Agaricomycetidae</taxon>
        <taxon>Agaricales</taxon>
        <taxon>Agaricineae</taxon>
        <taxon>Strophariaceae</taxon>
        <taxon>Psilocybe</taxon>
    </lineage>
</organism>
<dbReference type="OrthoDB" id="2739946at2759"/>
<comment type="caution">
    <text evidence="1">The sequence shown here is derived from an EMBL/GenBank/DDBJ whole genome shotgun (WGS) entry which is preliminary data.</text>
</comment>
<evidence type="ECO:0000313" key="1">
    <source>
        <dbReference type="EMBL" id="KAG5165461.1"/>
    </source>
</evidence>
<dbReference type="EMBL" id="JAFIQS010000009">
    <property type="protein sequence ID" value="KAG5165461.1"/>
    <property type="molecule type" value="Genomic_DNA"/>
</dbReference>
<sequence length="173" mass="20140">MPKGFSTQRAEYIRSIRAQAHKEGTIFKVALEESKNTKAAKAVLLGYRTEEPPLSQRNIRGWYSDAPLIDDGDIHLYEDDIYDFDIDLSNVEKKHETDRCVSIMDLARPAKRKGVAKDFEMVKNESKGKLLDGEDFEIWEDDLLWEEDWEKIYNEDPKDIKRSYSAVLRGYDT</sequence>
<dbReference type="AlphaFoldDB" id="A0A8H7XQ99"/>
<proteinExistence type="predicted"/>
<protein>
    <submittedName>
        <fullName evidence="1">Uncharacterized protein</fullName>
    </submittedName>
</protein>
<gene>
    <name evidence="1" type="ORF">JR316_009040</name>
</gene>
<reference evidence="1" key="1">
    <citation type="submission" date="2021-02" db="EMBL/GenBank/DDBJ databases">
        <title>Psilocybe cubensis genome.</title>
        <authorList>
            <person name="Mckernan K.J."/>
            <person name="Crawford S."/>
            <person name="Trippe A."/>
            <person name="Kane L.T."/>
            <person name="Mclaughlin S."/>
        </authorList>
    </citation>
    <scope>NUCLEOTIDE SEQUENCE [LARGE SCALE GENOMIC DNA]</scope>
    <source>
        <strain evidence="1">MGC-MH-2018</strain>
    </source>
</reference>
<name>A0A8H7XQ99_PSICU</name>
<accession>A0A8H7XQ99</accession>